<dbReference type="EMBL" id="JARYMX010000001">
    <property type="protein sequence ID" value="KAJ9564283.1"/>
    <property type="molecule type" value="Genomic_DNA"/>
</dbReference>
<organism evidence="2 3">
    <name type="scientific">Centaurea solstitialis</name>
    <name type="common">yellow star-thistle</name>
    <dbReference type="NCBI Taxonomy" id="347529"/>
    <lineage>
        <taxon>Eukaryota</taxon>
        <taxon>Viridiplantae</taxon>
        <taxon>Streptophyta</taxon>
        <taxon>Embryophyta</taxon>
        <taxon>Tracheophyta</taxon>
        <taxon>Spermatophyta</taxon>
        <taxon>Magnoliopsida</taxon>
        <taxon>eudicotyledons</taxon>
        <taxon>Gunneridae</taxon>
        <taxon>Pentapetalae</taxon>
        <taxon>asterids</taxon>
        <taxon>campanulids</taxon>
        <taxon>Asterales</taxon>
        <taxon>Asteraceae</taxon>
        <taxon>Carduoideae</taxon>
        <taxon>Cardueae</taxon>
        <taxon>Centaureinae</taxon>
        <taxon>Centaurea</taxon>
    </lineage>
</organism>
<comment type="caution">
    <text evidence="2">The sequence shown here is derived from an EMBL/GenBank/DDBJ whole genome shotgun (WGS) entry which is preliminary data.</text>
</comment>
<keyword evidence="3" id="KW-1185">Reference proteome</keyword>
<reference evidence="2" key="1">
    <citation type="submission" date="2023-03" db="EMBL/GenBank/DDBJ databases">
        <title>Chromosome-scale reference genome and RAD-based genetic map of yellow starthistle (Centaurea solstitialis) reveal putative structural variation and QTLs associated with invader traits.</title>
        <authorList>
            <person name="Reatini B."/>
            <person name="Cang F.A."/>
            <person name="Jiang Q."/>
            <person name="Mckibben M.T.W."/>
            <person name="Barker M.S."/>
            <person name="Rieseberg L.H."/>
            <person name="Dlugosch K.M."/>
        </authorList>
    </citation>
    <scope>NUCLEOTIDE SEQUENCE</scope>
    <source>
        <strain evidence="2">CAN-66</strain>
        <tissue evidence="2">Leaf</tissue>
    </source>
</reference>
<accession>A0AA38TNP9</accession>
<proteinExistence type="predicted"/>
<dbReference type="Proteomes" id="UP001172457">
    <property type="component" value="Chromosome 1"/>
</dbReference>
<evidence type="ECO:0000259" key="1">
    <source>
        <dbReference type="Pfam" id="PF07727"/>
    </source>
</evidence>
<evidence type="ECO:0000313" key="3">
    <source>
        <dbReference type="Proteomes" id="UP001172457"/>
    </source>
</evidence>
<dbReference type="CDD" id="cd09272">
    <property type="entry name" value="RNase_HI_RT_Ty1"/>
    <property type="match status" value="1"/>
</dbReference>
<dbReference type="PANTHER" id="PTHR11439">
    <property type="entry name" value="GAG-POL-RELATED RETROTRANSPOSON"/>
    <property type="match status" value="1"/>
</dbReference>
<name>A0AA38TNP9_9ASTR</name>
<dbReference type="Pfam" id="PF07727">
    <property type="entry name" value="RVT_2"/>
    <property type="match status" value="1"/>
</dbReference>
<dbReference type="InterPro" id="IPR043502">
    <property type="entry name" value="DNA/RNA_pol_sf"/>
</dbReference>
<feature type="domain" description="Reverse transcriptase Ty1/copia-type" evidence="1">
    <location>
        <begin position="56"/>
        <end position="294"/>
    </location>
</feature>
<dbReference type="PANTHER" id="PTHR11439:SF524">
    <property type="entry name" value="RNA-DIRECTED DNA POLYMERASE, PROTEIN KINASE RLK-PELLE-DLSV FAMILY"/>
    <property type="match status" value="1"/>
</dbReference>
<dbReference type="InterPro" id="IPR013103">
    <property type="entry name" value="RVT_2"/>
</dbReference>
<protein>
    <recommendedName>
        <fullName evidence="1">Reverse transcriptase Ty1/copia-type domain-containing protein</fullName>
    </recommendedName>
</protein>
<evidence type="ECO:0000313" key="2">
    <source>
        <dbReference type="EMBL" id="KAJ9564283.1"/>
    </source>
</evidence>
<dbReference type="AlphaFoldDB" id="A0AA38TNP9"/>
<dbReference type="SUPFAM" id="SSF56672">
    <property type="entry name" value="DNA/RNA polymerases"/>
    <property type="match status" value="1"/>
</dbReference>
<gene>
    <name evidence="2" type="ORF">OSB04_000249</name>
</gene>
<sequence length="540" mass="60986">MTTRAKHGIFKPRHPLNLHATTTPPISPIPSTYSNALRDPNWLLAMKDEYSALLENDTWELVPRPTDRPIIRCMWLFRHKYHADGTLQRYKARLVVNGKSQTVGVDCDDTFSPVVKPATIRTVLSLAVSKSWPIHQLDVKNAFLHGDLQETVYMHQPPGFVDRNAPNHVCRLRKSLYGLKQSPRVWYNRFASYITHNGFRSSSCDNSLFIYRQGTKMAYLLLYVDDIILTASDSNFLKTIIATLSREFAMTDLGVLHHFLGISVIRDKHGLFLSQSQVDITTENYGCYTCTTPVDTLSKLNATVGDPLPDGTLYRSLAGALQYLTFTRPDISYAVQQVCLFMHNPREPHFNFLKRILRYIKGTTDYGIRISASPSHTLTAYSDADWGGCPDSRRSTSGYCVYLGDNLISWSSKRQPTVSRSSAEAEYKGVANAVAEASWIRNLLLELNVPIRQATVVYCDNVSAVYLSGNPVQHQRTKHVEIDIHFVREKVKIGHIRVLHVPAAYQYADIFTKGLPRHLFESFRSSLSVHSAIAPTAGDY</sequence>